<evidence type="ECO:0000313" key="26">
    <source>
        <dbReference type="EMBL" id="RAL21386.1"/>
    </source>
</evidence>
<evidence type="ECO:0000256" key="19">
    <source>
        <dbReference type="ARBA" id="ARBA00023008"/>
    </source>
</evidence>
<keyword evidence="16 24" id="KW-1133">Transmembrane helix</keyword>
<keyword evidence="15 23" id="KW-0249">Electron transport</keyword>
<dbReference type="PROSITE" id="PS50855">
    <property type="entry name" value="COX1"/>
    <property type="match status" value="1"/>
</dbReference>
<reference evidence="26 27" key="2">
    <citation type="submission" date="2018-06" db="EMBL/GenBank/DDBJ databases">
        <authorList>
            <person name="Zhirakovskaya E."/>
        </authorList>
    </citation>
    <scope>NUCLEOTIDE SEQUENCE [LARGE SCALE GENOMIC DNA]</scope>
    <source>
        <strain evidence="26 27">FBKL4.011</strain>
    </source>
</reference>
<evidence type="ECO:0000256" key="13">
    <source>
        <dbReference type="ARBA" id="ARBA00022781"/>
    </source>
</evidence>
<dbReference type="Proteomes" id="UP000251213">
    <property type="component" value="Unassembled WGS sequence"/>
</dbReference>
<feature type="transmembrane region" description="Helical" evidence="24">
    <location>
        <begin position="386"/>
        <end position="408"/>
    </location>
</feature>
<comment type="subcellular location">
    <subcellularLocation>
        <location evidence="4 24">Cell membrane</location>
        <topology evidence="4 24">Multi-pass membrane protein</topology>
    </subcellularLocation>
</comment>
<evidence type="ECO:0000313" key="27">
    <source>
        <dbReference type="Proteomes" id="UP000251213"/>
    </source>
</evidence>
<comment type="cofactor">
    <cofactor evidence="3">
        <name>ferriheme a</name>
        <dbReference type="ChEBI" id="CHEBI:60532"/>
    </cofactor>
</comment>
<comment type="similarity">
    <text evidence="6 23">Belongs to the heme-copper respiratory oxidase family.</text>
</comment>
<dbReference type="GO" id="GO:0016682">
    <property type="term" value="F:oxidoreductase activity, acting on diphenols and related substances as donors, oxygen as acceptor"/>
    <property type="evidence" value="ECO:0007669"/>
    <property type="project" value="InterPro"/>
</dbReference>
<dbReference type="PANTHER" id="PTHR10422:SF35">
    <property type="entry name" value="CYTOCHROME BO(3) UBIQUINOL OXIDASE SUBUNIT 1"/>
    <property type="match status" value="1"/>
</dbReference>
<dbReference type="FunFam" id="1.20.210.10:FF:000002">
    <property type="entry name" value="Cytochrome o ubiquinol oxidase, subunit I"/>
    <property type="match status" value="1"/>
</dbReference>
<evidence type="ECO:0000256" key="15">
    <source>
        <dbReference type="ARBA" id="ARBA00022982"/>
    </source>
</evidence>
<evidence type="ECO:0000256" key="21">
    <source>
        <dbReference type="ARBA" id="ARBA00023136"/>
    </source>
</evidence>
<comment type="cofactor">
    <cofactor evidence="2">
        <name>Cu cation</name>
        <dbReference type="ChEBI" id="CHEBI:23378"/>
    </cofactor>
</comment>
<keyword evidence="19 24" id="KW-0186">Copper</keyword>
<dbReference type="OrthoDB" id="9759913at2"/>
<proteinExistence type="inferred from homology"/>
<keyword evidence="20" id="KW-0406">Ion transport</keyword>
<evidence type="ECO:0000256" key="7">
    <source>
        <dbReference type="ARBA" id="ARBA00022448"/>
    </source>
</evidence>
<evidence type="ECO:0000256" key="12">
    <source>
        <dbReference type="ARBA" id="ARBA00022723"/>
    </source>
</evidence>
<keyword evidence="12 24" id="KW-0479">Metal-binding</keyword>
<evidence type="ECO:0000256" key="11">
    <source>
        <dbReference type="ARBA" id="ARBA00022692"/>
    </source>
</evidence>
<keyword evidence="17" id="KW-0560">Oxidoreductase</keyword>
<comment type="caution">
    <text evidence="26">The sequence shown here is derived from an EMBL/GenBank/DDBJ whole genome shotgun (WGS) entry which is preliminary data.</text>
</comment>
<dbReference type="PRINTS" id="PR01165">
    <property type="entry name" value="CYCOXIDASEI"/>
</dbReference>
<evidence type="ECO:0000256" key="5">
    <source>
        <dbReference type="ARBA" id="ARBA00004673"/>
    </source>
</evidence>
<reference evidence="26 27" key="1">
    <citation type="submission" date="2018-06" db="EMBL/GenBank/DDBJ databases">
        <title>Thermoflavimicrobium daqus sp. nov., a thermophilic microbe isolated from Moutai-flavour Daqu.</title>
        <authorList>
            <person name="Wang X."/>
            <person name="Zhou H."/>
        </authorList>
    </citation>
    <scope>NUCLEOTIDE SEQUENCE [LARGE SCALE GENOMIC DNA]</scope>
    <source>
        <strain evidence="26 27">FBKL4.011</strain>
    </source>
</reference>
<dbReference type="Gene3D" id="1.20.210.10">
    <property type="entry name" value="Cytochrome c oxidase-like, subunit I domain"/>
    <property type="match status" value="1"/>
</dbReference>
<evidence type="ECO:0000256" key="8">
    <source>
        <dbReference type="ARBA" id="ARBA00022475"/>
    </source>
</evidence>
<feature type="transmembrane region" description="Helical" evidence="24">
    <location>
        <begin position="428"/>
        <end position="446"/>
    </location>
</feature>
<evidence type="ECO:0000256" key="20">
    <source>
        <dbReference type="ARBA" id="ARBA00023065"/>
    </source>
</evidence>
<sequence>MKGETTVDLFNFKKPEHFFVTGEPMIYMADVLIVLTMLGIVFVLTYYKKWRWLWDEWLTTVDHKKIGIMYLISAVLMLFRGGVDAVLMRTQLALPNLKFLNAQHYNEIFTTHGTIMIIFMAMPFIFGLMNIAVPLQIGARDVAFPALNALSFWLFAAGALLFNISFVIGGSPDAGWTSYTPLAGNELDPGPGENYYLLGLQISGIGTLMSGINFLVTILKMRAPGMKLMKMPMFTWSTLITSIIIIFAFPVLTVALALLTMDRLFGAHFFTIAGDGMPMLWANLFWIWGHPEVYIVILPAFGIFSEVISTFARKRLFGYSAMVYSMVAISALSFVVWVHHFFTMGSGPWINSLFSITTMLISIPTGVKIFNWLFTLYKGRIRFTTPMLWTLAFIPTFLVGGITGVMLASAPADYQYHNSYFLISHFHYTLIGGTVFACFAGLIYWWPKMFGFKLNERLGKWSFWIFIIGFNLCFIPMYLIGLKGMPRRIYTYPAGLGWGTWNMIETIGAYLMGIGFAIFVYCIIYSIRHGERDTTGDPWDGRTLEWSTSSPAPEYNFARIPQVNEIDAFWYRKRNKAMKVEESKPLKPIHMPNKTGLPVILSIFMFIAGFGFVFEWHLIGIIGLLGVLGCLAWRSLHEDKGFYIPVDIIQQTEAKWKKVSARGKSITS</sequence>
<evidence type="ECO:0000256" key="24">
    <source>
        <dbReference type="RuleBase" id="RU363061"/>
    </source>
</evidence>
<keyword evidence="14" id="KW-1278">Translocase</keyword>
<dbReference type="InterPro" id="IPR000883">
    <property type="entry name" value="Cyt_C_Oxase_1"/>
</dbReference>
<evidence type="ECO:0000256" key="18">
    <source>
        <dbReference type="ARBA" id="ARBA00023004"/>
    </source>
</evidence>
<dbReference type="NCBIfam" id="TIGR02882">
    <property type="entry name" value="QoxB"/>
    <property type="match status" value="1"/>
</dbReference>
<feature type="transmembrane region" description="Helical" evidence="24">
    <location>
        <begin position="349"/>
        <end position="374"/>
    </location>
</feature>
<keyword evidence="13" id="KW-0375">Hydrogen ion transport</keyword>
<keyword evidence="21 24" id="KW-0472">Membrane</keyword>
<evidence type="ECO:0000256" key="22">
    <source>
        <dbReference type="ARBA" id="ARBA00047816"/>
    </source>
</evidence>
<dbReference type="PANTHER" id="PTHR10422">
    <property type="entry name" value="CYTOCHROME C OXIDASE SUBUNIT 1"/>
    <property type="match status" value="1"/>
</dbReference>
<feature type="transmembrane region" description="Helical" evidence="24">
    <location>
        <begin position="195"/>
        <end position="219"/>
    </location>
</feature>
<feature type="domain" description="Cytochrome oxidase subunit I profile" evidence="25">
    <location>
        <begin position="48"/>
        <end position="564"/>
    </location>
</feature>
<feature type="transmembrane region" description="Helical" evidence="24">
    <location>
        <begin position="595"/>
        <end position="612"/>
    </location>
</feature>
<comment type="function">
    <text evidence="24">Cytochrome c oxidase is the component of the respiratory chain that catalyzes the reduction of oxygen to water. Subunits 1-3 form the functional core of the enzyme complex. CO I is the catalytic subunit of the enzyme. Electrons originating in cytochrome c are transferred via the copper A center of subunit 2 and heme A of subunit 1 to the bimetallic center formed by heme A3 and copper B.</text>
</comment>
<evidence type="ECO:0000256" key="1">
    <source>
        <dbReference type="ARBA" id="ARBA00000725"/>
    </source>
</evidence>
<organism evidence="26 27">
    <name type="scientific">Thermoflavimicrobium daqui</name>
    <dbReference type="NCBI Taxonomy" id="2137476"/>
    <lineage>
        <taxon>Bacteria</taxon>
        <taxon>Bacillati</taxon>
        <taxon>Bacillota</taxon>
        <taxon>Bacilli</taxon>
        <taxon>Bacillales</taxon>
        <taxon>Thermoactinomycetaceae</taxon>
        <taxon>Thermoflavimicrobium</taxon>
    </lineage>
</organism>
<dbReference type="SUPFAM" id="SSF81442">
    <property type="entry name" value="Cytochrome c oxidase subunit I-like"/>
    <property type="match status" value="1"/>
</dbReference>
<feature type="transmembrane region" description="Helical" evidence="24">
    <location>
        <begin position="280"/>
        <end position="304"/>
    </location>
</feature>
<keyword evidence="10 23" id="KW-0679">Respiratory chain</keyword>
<evidence type="ECO:0000256" key="14">
    <source>
        <dbReference type="ARBA" id="ARBA00022967"/>
    </source>
</evidence>
<keyword evidence="27" id="KW-1185">Reference proteome</keyword>
<feature type="transmembrane region" description="Helical" evidence="24">
    <location>
        <begin position="145"/>
        <end position="168"/>
    </location>
</feature>
<evidence type="ECO:0000256" key="10">
    <source>
        <dbReference type="ARBA" id="ARBA00022660"/>
    </source>
</evidence>
<dbReference type="NCBIfam" id="TIGR02891">
    <property type="entry name" value="CtaD_CoxA"/>
    <property type="match status" value="1"/>
</dbReference>
<dbReference type="GO" id="GO:0005507">
    <property type="term" value="F:copper ion binding"/>
    <property type="evidence" value="ECO:0007669"/>
    <property type="project" value="InterPro"/>
</dbReference>
<comment type="pathway">
    <text evidence="5 24">Energy metabolism; oxidative phosphorylation.</text>
</comment>
<evidence type="ECO:0000256" key="23">
    <source>
        <dbReference type="RuleBase" id="RU000370"/>
    </source>
</evidence>
<evidence type="ECO:0000256" key="6">
    <source>
        <dbReference type="ARBA" id="ARBA00009578"/>
    </source>
</evidence>
<dbReference type="GO" id="GO:0005886">
    <property type="term" value="C:plasma membrane"/>
    <property type="evidence" value="ECO:0007669"/>
    <property type="project" value="UniProtKB-SubCell"/>
</dbReference>
<gene>
    <name evidence="26" type="ORF">DL897_16740</name>
</gene>
<dbReference type="AlphaFoldDB" id="A0A364K122"/>
<dbReference type="InterPro" id="IPR014233">
    <property type="entry name" value="QoxB"/>
</dbReference>
<name>A0A364K122_9BACL</name>
<evidence type="ECO:0000256" key="2">
    <source>
        <dbReference type="ARBA" id="ARBA00001935"/>
    </source>
</evidence>
<dbReference type="EC" id="7.1.1.9" evidence="24"/>
<keyword evidence="7 23" id="KW-0813">Transport</keyword>
<dbReference type="EMBL" id="QJKK01000015">
    <property type="protein sequence ID" value="RAL21386.1"/>
    <property type="molecule type" value="Genomic_DNA"/>
</dbReference>
<accession>A0A364K122</accession>
<evidence type="ECO:0000259" key="25">
    <source>
        <dbReference type="PROSITE" id="PS50855"/>
    </source>
</evidence>
<keyword evidence="18 24" id="KW-0408">Iron</keyword>
<dbReference type="InterPro" id="IPR023616">
    <property type="entry name" value="Cyt_c_oxase-like_su1_dom"/>
</dbReference>
<keyword evidence="9 23" id="KW-0349">Heme</keyword>
<comment type="catalytic activity">
    <reaction evidence="1">
        <text>2 a quinol + O2 = 2 a quinone + 2 H2O</text>
        <dbReference type="Rhea" id="RHEA:55376"/>
        <dbReference type="ChEBI" id="CHEBI:15377"/>
        <dbReference type="ChEBI" id="CHEBI:15379"/>
        <dbReference type="ChEBI" id="CHEBI:24646"/>
        <dbReference type="ChEBI" id="CHEBI:132124"/>
    </reaction>
</comment>
<feature type="transmembrane region" description="Helical" evidence="24">
    <location>
        <begin position="108"/>
        <end position="133"/>
    </location>
</feature>
<feature type="transmembrane region" description="Helical" evidence="24">
    <location>
        <begin position="25"/>
        <end position="47"/>
    </location>
</feature>
<feature type="transmembrane region" description="Helical" evidence="24">
    <location>
        <begin position="507"/>
        <end position="527"/>
    </location>
</feature>
<evidence type="ECO:0000256" key="4">
    <source>
        <dbReference type="ARBA" id="ARBA00004651"/>
    </source>
</evidence>
<comment type="catalytic activity">
    <reaction evidence="22 24">
        <text>4 Fe(II)-[cytochrome c] + O2 + 8 H(+)(in) = 4 Fe(III)-[cytochrome c] + 2 H2O + 4 H(+)(out)</text>
        <dbReference type="Rhea" id="RHEA:11436"/>
        <dbReference type="Rhea" id="RHEA-COMP:10350"/>
        <dbReference type="Rhea" id="RHEA-COMP:14399"/>
        <dbReference type="ChEBI" id="CHEBI:15377"/>
        <dbReference type="ChEBI" id="CHEBI:15378"/>
        <dbReference type="ChEBI" id="CHEBI:15379"/>
        <dbReference type="ChEBI" id="CHEBI:29033"/>
        <dbReference type="ChEBI" id="CHEBI:29034"/>
        <dbReference type="EC" id="7.1.1.9"/>
    </reaction>
</comment>
<dbReference type="CDD" id="cd01662">
    <property type="entry name" value="Ubiquinol_Oxidase_I"/>
    <property type="match status" value="1"/>
</dbReference>
<dbReference type="GO" id="GO:0020037">
    <property type="term" value="F:heme binding"/>
    <property type="evidence" value="ECO:0007669"/>
    <property type="project" value="InterPro"/>
</dbReference>
<evidence type="ECO:0000256" key="16">
    <source>
        <dbReference type="ARBA" id="ARBA00022989"/>
    </source>
</evidence>
<keyword evidence="11 23" id="KW-0812">Transmembrane</keyword>
<dbReference type="GO" id="GO:0006119">
    <property type="term" value="P:oxidative phosphorylation"/>
    <property type="evidence" value="ECO:0007669"/>
    <property type="project" value="UniProtKB-UniPathway"/>
</dbReference>
<evidence type="ECO:0000256" key="17">
    <source>
        <dbReference type="ARBA" id="ARBA00023002"/>
    </source>
</evidence>
<dbReference type="GO" id="GO:0022904">
    <property type="term" value="P:respiratory electron transport chain"/>
    <property type="evidence" value="ECO:0007669"/>
    <property type="project" value="TreeGrafter"/>
</dbReference>
<feature type="transmembrane region" description="Helical" evidence="24">
    <location>
        <begin position="239"/>
        <end position="260"/>
    </location>
</feature>
<evidence type="ECO:0000256" key="9">
    <source>
        <dbReference type="ARBA" id="ARBA00022617"/>
    </source>
</evidence>
<dbReference type="GO" id="GO:0015990">
    <property type="term" value="P:electron transport coupled proton transport"/>
    <property type="evidence" value="ECO:0007669"/>
    <property type="project" value="InterPro"/>
</dbReference>
<dbReference type="UniPathway" id="UPA00705"/>
<feature type="transmembrane region" description="Helical" evidence="24">
    <location>
        <begin position="458"/>
        <end position="480"/>
    </location>
</feature>
<feature type="transmembrane region" description="Helical" evidence="24">
    <location>
        <begin position="68"/>
        <end position="88"/>
    </location>
</feature>
<dbReference type="Pfam" id="PF00115">
    <property type="entry name" value="COX1"/>
    <property type="match status" value="1"/>
</dbReference>
<dbReference type="InterPro" id="IPR014241">
    <property type="entry name" value="Cyt_c_oxidase_su1_bac"/>
</dbReference>
<dbReference type="InterPro" id="IPR023615">
    <property type="entry name" value="Cyt_c_Oxase_su1_BS"/>
</dbReference>
<dbReference type="GO" id="GO:0004129">
    <property type="term" value="F:cytochrome-c oxidase activity"/>
    <property type="evidence" value="ECO:0007669"/>
    <property type="project" value="UniProtKB-EC"/>
</dbReference>
<feature type="transmembrane region" description="Helical" evidence="24">
    <location>
        <begin position="316"/>
        <end position="337"/>
    </location>
</feature>
<protein>
    <recommendedName>
        <fullName evidence="24">Cytochrome c oxidase subunit 1</fullName>
        <ecNumber evidence="24">7.1.1.9</ecNumber>
    </recommendedName>
</protein>
<dbReference type="InterPro" id="IPR036927">
    <property type="entry name" value="Cyt_c_oxase-like_su1_sf"/>
</dbReference>
<keyword evidence="8 24" id="KW-1003">Cell membrane</keyword>
<dbReference type="PROSITE" id="PS00077">
    <property type="entry name" value="COX1_CUB"/>
    <property type="match status" value="1"/>
</dbReference>
<evidence type="ECO:0000256" key="3">
    <source>
        <dbReference type="ARBA" id="ARBA00001951"/>
    </source>
</evidence>